<dbReference type="AlphaFoldDB" id="A0A418VMU4"/>
<dbReference type="SUPFAM" id="SSF52540">
    <property type="entry name" value="P-loop containing nucleoside triphosphate hydrolases"/>
    <property type="match status" value="1"/>
</dbReference>
<dbReference type="InterPro" id="IPR027417">
    <property type="entry name" value="P-loop_NTPase"/>
</dbReference>
<dbReference type="PANTHER" id="PTHR43581:SF4">
    <property type="entry name" value="ATP_GTP PHOSPHATASE"/>
    <property type="match status" value="1"/>
</dbReference>
<comment type="caution">
    <text evidence="2">The sequence shown here is derived from an EMBL/GenBank/DDBJ whole genome shotgun (WGS) entry which is preliminary data.</text>
</comment>
<name>A0A418VMU4_9PROT</name>
<dbReference type="InterPro" id="IPR051396">
    <property type="entry name" value="Bact_Antivir_Def_Nuclease"/>
</dbReference>
<dbReference type="RefSeq" id="WP_119833949.1">
    <property type="nucleotide sequence ID" value="NZ_QYUL01000005.1"/>
</dbReference>
<evidence type="ECO:0000313" key="3">
    <source>
        <dbReference type="Proteomes" id="UP000283458"/>
    </source>
</evidence>
<organism evidence="2 3">
    <name type="scientific">Azospirillum cavernae</name>
    <dbReference type="NCBI Taxonomy" id="2320860"/>
    <lineage>
        <taxon>Bacteria</taxon>
        <taxon>Pseudomonadati</taxon>
        <taxon>Pseudomonadota</taxon>
        <taxon>Alphaproteobacteria</taxon>
        <taxon>Rhodospirillales</taxon>
        <taxon>Azospirillaceae</taxon>
        <taxon>Azospirillum</taxon>
    </lineage>
</organism>
<dbReference type="EMBL" id="QYUL01000005">
    <property type="protein sequence ID" value="RJF77506.1"/>
    <property type="molecule type" value="Genomic_DNA"/>
</dbReference>
<dbReference type="GO" id="GO:0016887">
    <property type="term" value="F:ATP hydrolysis activity"/>
    <property type="evidence" value="ECO:0007669"/>
    <property type="project" value="InterPro"/>
</dbReference>
<evidence type="ECO:0000313" key="2">
    <source>
        <dbReference type="EMBL" id="RJF77506.1"/>
    </source>
</evidence>
<sequence>MASANLSHGERSLMHLLVRSSYHKTGSTILMIDEMENHLHPNWQYRLMNLLKDWIRQWPDLTVIATTHNPEMLEAFEFDRPEEGLVKGGYLIEAGDL</sequence>
<dbReference type="OrthoDB" id="7343713at2"/>
<dbReference type="CDD" id="cd00267">
    <property type="entry name" value="ABC_ATPase"/>
    <property type="match status" value="1"/>
</dbReference>
<dbReference type="PANTHER" id="PTHR43581">
    <property type="entry name" value="ATP/GTP PHOSPHATASE"/>
    <property type="match status" value="1"/>
</dbReference>
<dbReference type="Gene3D" id="3.40.50.300">
    <property type="entry name" value="P-loop containing nucleotide triphosphate hydrolases"/>
    <property type="match status" value="1"/>
</dbReference>
<evidence type="ECO:0000259" key="1">
    <source>
        <dbReference type="Pfam" id="PF13304"/>
    </source>
</evidence>
<reference evidence="2 3" key="1">
    <citation type="submission" date="2018-09" db="EMBL/GenBank/DDBJ databases">
        <authorList>
            <person name="Zhu H."/>
        </authorList>
    </citation>
    <scope>NUCLEOTIDE SEQUENCE [LARGE SCALE GENOMIC DNA]</scope>
    <source>
        <strain evidence="2 3">K2W22B-5</strain>
    </source>
</reference>
<dbReference type="GO" id="GO:0005524">
    <property type="term" value="F:ATP binding"/>
    <property type="evidence" value="ECO:0007669"/>
    <property type="project" value="InterPro"/>
</dbReference>
<gene>
    <name evidence="2" type="ORF">D3877_27415</name>
</gene>
<dbReference type="Pfam" id="PF13304">
    <property type="entry name" value="AAA_21"/>
    <property type="match status" value="1"/>
</dbReference>
<dbReference type="Proteomes" id="UP000283458">
    <property type="component" value="Unassembled WGS sequence"/>
</dbReference>
<proteinExistence type="predicted"/>
<accession>A0A418VMU4</accession>
<protein>
    <recommendedName>
        <fullName evidence="1">ATPase AAA-type core domain-containing protein</fullName>
    </recommendedName>
</protein>
<keyword evidence="3" id="KW-1185">Reference proteome</keyword>
<dbReference type="InterPro" id="IPR003959">
    <property type="entry name" value="ATPase_AAA_core"/>
</dbReference>
<feature type="domain" description="ATPase AAA-type core" evidence="1">
    <location>
        <begin position="3"/>
        <end position="73"/>
    </location>
</feature>